<evidence type="ECO:0000313" key="4">
    <source>
        <dbReference type="Proteomes" id="UP001446871"/>
    </source>
</evidence>
<keyword evidence="1" id="KW-0175">Coiled coil</keyword>
<proteinExistence type="predicted"/>
<dbReference type="EMBL" id="JAQQWM010000006">
    <property type="protein sequence ID" value="KAK8059289.1"/>
    <property type="molecule type" value="Genomic_DNA"/>
</dbReference>
<comment type="caution">
    <text evidence="3">The sequence shown here is derived from an EMBL/GenBank/DDBJ whole genome shotgun (WGS) entry which is preliminary data.</text>
</comment>
<keyword evidence="4" id="KW-1185">Reference proteome</keyword>
<feature type="coiled-coil region" evidence="1">
    <location>
        <begin position="4"/>
        <end position="83"/>
    </location>
</feature>
<feature type="region of interest" description="Disordered" evidence="2">
    <location>
        <begin position="92"/>
        <end position="118"/>
    </location>
</feature>
<gene>
    <name evidence="3" type="ORF">PG996_009219</name>
</gene>
<accession>A0ABR1UK66</accession>
<evidence type="ECO:0000313" key="3">
    <source>
        <dbReference type="EMBL" id="KAK8059289.1"/>
    </source>
</evidence>
<organism evidence="3 4">
    <name type="scientific">Apiospora saccharicola</name>
    <dbReference type="NCBI Taxonomy" id="335842"/>
    <lineage>
        <taxon>Eukaryota</taxon>
        <taxon>Fungi</taxon>
        <taxon>Dikarya</taxon>
        <taxon>Ascomycota</taxon>
        <taxon>Pezizomycotina</taxon>
        <taxon>Sordariomycetes</taxon>
        <taxon>Xylariomycetidae</taxon>
        <taxon>Amphisphaeriales</taxon>
        <taxon>Apiosporaceae</taxon>
        <taxon>Apiospora</taxon>
    </lineage>
</organism>
<reference evidence="3 4" key="1">
    <citation type="submission" date="2023-01" db="EMBL/GenBank/DDBJ databases">
        <title>Analysis of 21 Apiospora genomes using comparative genomics revels a genus with tremendous synthesis potential of carbohydrate active enzymes and secondary metabolites.</title>
        <authorList>
            <person name="Sorensen T."/>
        </authorList>
    </citation>
    <scope>NUCLEOTIDE SEQUENCE [LARGE SCALE GENOMIC DNA]</scope>
    <source>
        <strain evidence="3 4">CBS 83171</strain>
    </source>
</reference>
<dbReference type="Proteomes" id="UP001446871">
    <property type="component" value="Unassembled WGS sequence"/>
</dbReference>
<name>A0ABR1UK66_9PEZI</name>
<evidence type="ECO:0000256" key="2">
    <source>
        <dbReference type="SAM" id="MobiDB-lite"/>
    </source>
</evidence>
<protein>
    <submittedName>
        <fullName evidence="3">Uncharacterized protein</fullName>
    </submittedName>
</protein>
<evidence type="ECO:0000256" key="1">
    <source>
        <dbReference type="SAM" id="Coils"/>
    </source>
</evidence>
<sequence length="472" mass="53289">MAGATDLQLKLQDTKEEIKSLENKLVEEEGKLKGFQDATLKYLDNAPIAAAMRAEANGALERNAEIRARRDQLKQEVETLQFLASIQLPQAKGSEGVGNDQHDAASGSAASRKRPAPVDSLQATAKRFRAYQGNSRISVQDIIYESLPSDKIRVEVKEILNRNDEGSYYARQYWAAEFLQPYFKDGTIVLDHNIRLSNSCELRYKPVYRELFLQRGGWNRIAVQQRQRIVFDNAVGLLSNYTVKSVSHVPIQMHEIAGGNQDKLGPQARLDVLIQCLRSLQMDSAVIGQQTMDILRQVKPAHGTWQLVEALNNTYDKQGMHDVYKVQEDGGEEILRSLCSVDHAVRKRMKTRILQSSLVLAKYTSLATFLTWAVACMFGRGLMLIGPLGRRTISNCEHHKKALQDAWDEFLDVDHPVDVEDCDARYNPDGEIRDKIVEDGSISNDQLKLGHKVEIPNHHGRLQLLEMCQLLD</sequence>